<evidence type="ECO:0000313" key="2">
    <source>
        <dbReference type="Proteomes" id="UP001500665"/>
    </source>
</evidence>
<reference evidence="1 2" key="1">
    <citation type="journal article" date="2019" name="Int. J. Syst. Evol. Microbiol.">
        <title>The Global Catalogue of Microorganisms (GCM) 10K type strain sequencing project: providing services to taxonomists for standard genome sequencing and annotation.</title>
        <authorList>
            <consortium name="The Broad Institute Genomics Platform"/>
            <consortium name="The Broad Institute Genome Sequencing Center for Infectious Disease"/>
            <person name="Wu L."/>
            <person name="Ma J."/>
        </authorList>
    </citation>
    <scope>NUCLEOTIDE SEQUENCE [LARGE SCALE GENOMIC DNA]</scope>
    <source>
        <strain evidence="1 2">JCM 10696</strain>
    </source>
</reference>
<name>A0ABN1RZ59_9ACTN</name>
<dbReference type="Proteomes" id="UP001500665">
    <property type="component" value="Unassembled WGS sequence"/>
</dbReference>
<dbReference type="RefSeq" id="WP_344247011.1">
    <property type="nucleotide sequence ID" value="NZ_BAAAHH010000055.1"/>
</dbReference>
<sequence>MHLVPDAVLDVLTGRYGECGIQVEAKVEDLDRLRLGSFGAAAQHGEGGREIKRRFSIGCRLLAGRKVVFMGHLENGRPSTAG</sequence>
<proteinExistence type="predicted"/>
<accession>A0ABN1RZ59</accession>
<gene>
    <name evidence="1" type="ORF">GCM10009550_73520</name>
</gene>
<dbReference type="EMBL" id="BAAAHH010000055">
    <property type="protein sequence ID" value="GAA0968323.1"/>
    <property type="molecule type" value="Genomic_DNA"/>
</dbReference>
<protein>
    <submittedName>
        <fullName evidence="1">Uncharacterized protein</fullName>
    </submittedName>
</protein>
<organism evidence="1 2">
    <name type="scientific">Actinocorallia libanotica</name>
    <dbReference type="NCBI Taxonomy" id="46162"/>
    <lineage>
        <taxon>Bacteria</taxon>
        <taxon>Bacillati</taxon>
        <taxon>Actinomycetota</taxon>
        <taxon>Actinomycetes</taxon>
        <taxon>Streptosporangiales</taxon>
        <taxon>Thermomonosporaceae</taxon>
        <taxon>Actinocorallia</taxon>
    </lineage>
</organism>
<evidence type="ECO:0000313" key="1">
    <source>
        <dbReference type="EMBL" id="GAA0968323.1"/>
    </source>
</evidence>
<comment type="caution">
    <text evidence="1">The sequence shown here is derived from an EMBL/GenBank/DDBJ whole genome shotgun (WGS) entry which is preliminary data.</text>
</comment>
<keyword evidence="2" id="KW-1185">Reference proteome</keyword>